<dbReference type="Gene3D" id="2.120.10.30">
    <property type="entry name" value="TolB, C-terminal domain"/>
    <property type="match status" value="1"/>
</dbReference>
<name>A0A9Q0YIR2_HOLLE</name>
<accession>A0A9Q0YIR2</accession>
<dbReference type="OrthoDB" id="6270329at2759"/>
<keyword evidence="2 4" id="KW-0863">Zinc-finger</keyword>
<dbReference type="InterPro" id="IPR011042">
    <property type="entry name" value="6-blade_b-propeller_TolB-like"/>
</dbReference>
<evidence type="ECO:0000256" key="2">
    <source>
        <dbReference type="ARBA" id="ARBA00022771"/>
    </source>
</evidence>
<dbReference type="SMART" id="SM00184">
    <property type="entry name" value="RING"/>
    <property type="match status" value="1"/>
</dbReference>
<dbReference type="Gene3D" id="3.30.40.10">
    <property type="entry name" value="Zinc/RING finger domain, C3HC4 (zinc finger)"/>
    <property type="match status" value="1"/>
</dbReference>
<reference evidence="7" key="1">
    <citation type="submission" date="2021-10" db="EMBL/GenBank/DDBJ databases">
        <title>Tropical sea cucumber genome reveals ecological adaptation and Cuvierian tubules defense mechanism.</title>
        <authorList>
            <person name="Chen T."/>
        </authorList>
    </citation>
    <scope>NUCLEOTIDE SEQUENCE</scope>
    <source>
        <strain evidence="7">Nanhai2018</strain>
        <tissue evidence="7">Muscle</tissue>
    </source>
</reference>
<dbReference type="PANTHER" id="PTHR25462:SF296">
    <property type="entry name" value="MEIOTIC P26, ISOFORM F"/>
    <property type="match status" value="1"/>
</dbReference>
<dbReference type="PROSITE" id="PS00518">
    <property type="entry name" value="ZF_RING_1"/>
    <property type="match status" value="1"/>
</dbReference>
<dbReference type="InterPro" id="IPR047153">
    <property type="entry name" value="TRIM45/56/19-like"/>
</dbReference>
<dbReference type="InterPro" id="IPR001841">
    <property type="entry name" value="Znf_RING"/>
</dbReference>
<dbReference type="Pfam" id="PF00097">
    <property type="entry name" value="zf-C3HC4"/>
    <property type="match status" value="1"/>
</dbReference>
<dbReference type="PROSITE" id="PS50089">
    <property type="entry name" value="ZF_RING_2"/>
    <property type="match status" value="1"/>
</dbReference>
<protein>
    <submittedName>
        <fullName evidence="7">E3 ubiquitin-protein ligase TRIM56</fullName>
    </submittedName>
</protein>
<dbReference type="InterPro" id="IPR018957">
    <property type="entry name" value="Znf_C3HC4_RING-type"/>
</dbReference>
<feature type="domain" description="RING-type" evidence="6">
    <location>
        <begin position="18"/>
        <end position="61"/>
    </location>
</feature>
<dbReference type="Proteomes" id="UP001152320">
    <property type="component" value="Chromosome 21"/>
</dbReference>
<dbReference type="SUPFAM" id="SSF57850">
    <property type="entry name" value="RING/U-box"/>
    <property type="match status" value="1"/>
</dbReference>
<keyword evidence="1" id="KW-0479">Metal-binding</keyword>
<evidence type="ECO:0000256" key="1">
    <source>
        <dbReference type="ARBA" id="ARBA00022723"/>
    </source>
</evidence>
<keyword evidence="3" id="KW-0862">Zinc</keyword>
<dbReference type="EMBL" id="JAIZAY010000021">
    <property type="protein sequence ID" value="KAJ8021314.1"/>
    <property type="molecule type" value="Genomic_DNA"/>
</dbReference>
<evidence type="ECO:0000313" key="8">
    <source>
        <dbReference type="Proteomes" id="UP001152320"/>
    </source>
</evidence>
<evidence type="ECO:0000256" key="4">
    <source>
        <dbReference type="PROSITE-ProRule" id="PRU00175"/>
    </source>
</evidence>
<keyword evidence="8" id="KW-1185">Reference proteome</keyword>
<dbReference type="InterPro" id="IPR017907">
    <property type="entry name" value="Znf_RING_CS"/>
</dbReference>
<dbReference type="SUPFAM" id="SSF75011">
    <property type="entry name" value="3-carboxy-cis,cis-mucoante lactonizing enzyme"/>
    <property type="match status" value="1"/>
</dbReference>
<dbReference type="Gene3D" id="3.30.160.60">
    <property type="entry name" value="Classic Zinc Finger"/>
    <property type="match status" value="1"/>
</dbReference>
<feature type="coiled-coil region" evidence="5">
    <location>
        <begin position="285"/>
        <end position="312"/>
    </location>
</feature>
<dbReference type="InterPro" id="IPR013083">
    <property type="entry name" value="Znf_RING/FYVE/PHD"/>
</dbReference>
<evidence type="ECO:0000256" key="5">
    <source>
        <dbReference type="SAM" id="Coils"/>
    </source>
</evidence>
<dbReference type="GO" id="GO:0008270">
    <property type="term" value="F:zinc ion binding"/>
    <property type="evidence" value="ECO:0007669"/>
    <property type="project" value="UniProtKB-KW"/>
</dbReference>
<gene>
    <name evidence="7" type="ORF">HOLleu_38479</name>
</gene>
<proteinExistence type="predicted"/>
<evidence type="ECO:0000259" key="6">
    <source>
        <dbReference type="PROSITE" id="PS50089"/>
    </source>
</evidence>
<evidence type="ECO:0000313" key="7">
    <source>
        <dbReference type="EMBL" id="KAJ8021314.1"/>
    </source>
</evidence>
<dbReference type="PANTHER" id="PTHR25462">
    <property type="entry name" value="BONUS, ISOFORM C-RELATED"/>
    <property type="match status" value="1"/>
</dbReference>
<keyword evidence="5" id="KW-0175">Coiled coil</keyword>
<comment type="caution">
    <text evidence="7">The sequence shown here is derived from an EMBL/GenBank/DDBJ whole genome shotgun (WGS) entry which is preliminary data.</text>
</comment>
<sequence length="700" mass="80935">MANCESLDEGAKEQFWLCTICLQQFKEPKQLPCFHRYCRECLKQLLERHRGASVVSCPECRDEFTVPIEGIDGFKTDLYMINMIENIKMRKSIEDNERRECYACLKTLKMAAYCSKCKGFLCHSCYVYHMTNNTLRDHRAHVIGLKDQNLTLEKLGALQEPPKCQSHPEVFCQLCCKTCCNLPICVHCINGCHRNHDISDVSALAVEEARRLDQELKILDQRKEKLNEMSEKVDEIRNDLILDVSEKKRNYQTDYDSDVGKFRKELKAREYHYEMRKTAVKEMYDKLFEEIKREAEDEFKKLEQEYNEELESSHAKLQIMDCDRKDFMKNIQKRLEERLSGFDDTSQRIVDAAKRYENIAETARSVLKTKHLWTSVQCIPVICDSIRVETGRRIPELETPTCIECKFKVKEDDKVLADIEEISGQNGWFITGMTRCYDENVAISGPTSESFQSHITLINTEGKVLRQEKLKASVRWAYRVCAYLSQFVVSTVCWPNEIGLYNVGDGSYIKRNIPGIVGNWPVRRYVRCLATDIVRNRILVGAYDSRDVYVFDDHLNICSITSLPDVMEYPWNIAVTEDKLLVCDFLGQRAYILSMAGSKGKILHELLSPAVEGCEWRPFSLCTERNGSIYVLWEGKVSDEWKCFLVQYSKTGDQLPAVIPLYQHDARCVTTTESNNREQVVVATLKSGKLITYNLVSVCV</sequence>
<organism evidence="7 8">
    <name type="scientific">Holothuria leucospilota</name>
    <name type="common">Black long sea cucumber</name>
    <name type="synonym">Mertensiothuria leucospilota</name>
    <dbReference type="NCBI Taxonomy" id="206669"/>
    <lineage>
        <taxon>Eukaryota</taxon>
        <taxon>Metazoa</taxon>
        <taxon>Echinodermata</taxon>
        <taxon>Eleutherozoa</taxon>
        <taxon>Echinozoa</taxon>
        <taxon>Holothuroidea</taxon>
        <taxon>Aspidochirotacea</taxon>
        <taxon>Aspidochirotida</taxon>
        <taxon>Holothuriidae</taxon>
        <taxon>Holothuria</taxon>
    </lineage>
</organism>
<feature type="coiled-coil region" evidence="5">
    <location>
        <begin position="209"/>
        <end position="239"/>
    </location>
</feature>
<evidence type="ECO:0000256" key="3">
    <source>
        <dbReference type="ARBA" id="ARBA00022833"/>
    </source>
</evidence>
<dbReference type="AlphaFoldDB" id="A0A9Q0YIR2"/>